<evidence type="ECO:0000313" key="2">
    <source>
        <dbReference type="EMBL" id="ABD32356.2"/>
    </source>
</evidence>
<reference evidence="2" key="1">
    <citation type="submission" date="2004-07" db="EMBL/GenBank/DDBJ databases">
        <authorList>
            <person name="Town C.D."/>
        </authorList>
    </citation>
    <scope>NUCLEOTIDE SEQUENCE</scope>
</reference>
<organism evidence="2">
    <name type="scientific">Medicago truncatula</name>
    <name type="common">Barrel medic</name>
    <name type="synonym">Medicago tribuloides</name>
    <dbReference type="NCBI Taxonomy" id="3880"/>
    <lineage>
        <taxon>Eukaryota</taxon>
        <taxon>Viridiplantae</taxon>
        <taxon>Streptophyta</taxon>
        <taxon>Embryophyta</taxon>
        <taxon>Tracheophyta</taxon>
        <taxon>Spermatophyta</taxon>
        <taxon>Magnoliopsida</taxon>
        <taxon>eudicotyledons</taxon>
        <taxon>Gunneridae</taxon>
        <taxon>Pentapetalae</taxon>
        <taxon>rosids</taxon>
        <taxon>fabids</taxon>
        <taxon>Fabales</taxon>
        <taxon>Fabaceae</taxon>
        <taxon>Papilionoideae</taxon>
        <taxon>50 kb inversion clade</taxon>
        <taxon>NPAAA clade</taxon>
        <taxon>Hologalegina</taxon>
        <taxon>IRL clade</taxon>
        <taxon>Trifolieae</taxon>
        <taxon>Medicago</taxon>
    </lineage>
</organism>
<reference evidence="2" key="2">
    <citation type="submission" date="2007-03" db="EMBL/GenBank/DDBJ databases">
        <authorList>
            <consortium name="The International Medicago Genome Annotation Group"/>
        </authorList>
    </citation>
    <scope>NUCLEOTIDE SEQUENCE</scope>
</reference>
<sequence>MQLAGDRISEDSTGNNAGCTVDVASVVNAFLHVIFSIFIIHFCIPFLPGSPFRVFDPPGK</sequence>
<protein>
    <recommendedName>
        <fullName evidence="3">Transmembrane protein</fullName>
    </recommendedName>
</protein>
<proteinExistence type="predicted"/>
<accession>Q2HTT8</accession>
<name>Q2HTT8_MEDTR</name>
<feature type="transmembrane region" description="Helical" evidence="1">
    <location>
        <begin position="29"/>
        <end position="47"/>
    </location>
</feature>
<dbReference type="AlphaFoldDB" id="Q2HTT8"/>
<gene>
    <name evidence="2" type="ORF">MtrDRAFT_AC149642g34v2</name>
</gene>
<keyword evidence="1" id="KW-1133">Transmembrane helix</keyword>
<keyword evidence="1" id="KW-0472">Membrane</keyword>
<evidence type="ECO:0008006" key="3">
    <source>
        <dbReference type="Google" id="ProtNLM"/>
    </source>
</evidence>
<evidence type="ECO:0000256" key="1">
    <source>
        <dbReference type="SAM" id="Phobius"/>
    </source>
</evidence>
<dbReference type="EMBL" id="AC149642">
    <property type="protein sequence ID" value="ABD32356.2"/>
    <property type="molecule type" value="Genomic_DNA"/>
</dbReference>
<keyword evidence="1" id="KW-0812">Transmembrane</keyword>